<evidence type="ECO:0000313" key="2">
    <source>
        <dbReference type="Proteomes" id="UP000663848"/>
    </source>
</evidence>
<dbReference type="AlphaFoldDB" id="A0A822CQW8"/>
<dbReference type="EMBL" id="CAJOBR010050954">
    <property type="protein sequence ID" value="CAF5050646.1"/>
    <property type="molecule type" value="Genomic_DNA"/>
</dbReference>
<gene>
    <name evidence="1" type="ORF">QYT958_LOCUS42020</name>
</gene>
<organism evidence="1 2">
    <name type="scientific">Rotaria socialis</name>
    <dbReference type="NCBI Taxonomy" id="392032"/>
    <lineage>
        <taxon>Eukaryota</taxon>
        <taxon>Metazoa</taxon>
        <taxon>Spiralia</taxon>
        <taxon>Gnathifera</taxon>
        <taxon>Rotifera</taxon>
        <taxon>Eurotatoria</taxon>
        <taxon>Bdelloidea</taxon>
        <taxon>Philodinida</taxon>
        <taxon>Philodinidae</taxon>
        <taxon>Rotaria</taxon>
    </lineage>
</organism>
<accession>A0A822CQW8</accession>
<comment type="caution">
    <text evidence="1">The sequence shown here is derived from an EMBL/GenBank/DDBJ whole genome shotgun (WGS) entry which is preliminary data.</text>
</comment>
<dbReference type="Proteomes" id="UP000663848">
    <property type="component" value="Unassembled WGS sequence"/>
</dbReference>
<reference evidence="1" key="1">
    <citation type="submission" date="2021-02" db="EMBL/GenBank/DDBJ databases">
        <authorList>
            <person name="Nowell W R."/>
        </authorList>
    </citation>
    <scope>NUCLEOTIDE SEQUENCE</scope>
</reference>
<sequence>MDSVSKNVISKTFPNNTQYAHRPLYALIEIAKSKIECNLEQLQPKLIPIPAVEQTFRVDISDIIPKDKKAKSNR</sequence>
<evidence type="ECO:0000313" key="1">
    <source>
        <dbReference type="EMBL" id="CAF5050646.1"/>
    </source>
</evidence>
<feature type="non-terminal residue" evidence="1">
    <location>
        <position position="74"/>
    </location>
</feature>
<protein>
    <submittedName>
        <fullName evidence="1">Uncharacterized protein</fullName>
    </submittedName>
</protein>
<name>A0A822CQW8_9BILA</name>
<proteinExistence type="predicted"/>